<evidence type="ECO:0000256" key="2">
    <source>
        <dbReference type="ARBA" id="ARBA00010869"/>
    </source>
</evidence>
<dbReference type="RefSeq" id="WP_099863135.1">
    <property type="nucleotide sequence ID" value="NZ_PEOG01000058.1"/>
</dbReference>
<dbReference type="SUPFAM" id="SSF53686">
    <property type="entry name" value="Tryptophan synthase beta subunit-like PLP-dependent enzymes"/>
    <property type="match status" value="1"/>
</dbReference>
<evidence type="ECO:0000256" key="3">
    <source>
        <dbReference type="ARBA" id="ARBA00012093"/>
    </source>
</evidence>
<evidence type="ECO:0000256" key="6">
    <source>
        <dbReference type="ARBA" id="ARBA00049406"/>
    </source>
</evidence>
<dbReference type="EC" id="4.3.1.17" evidence="3"/>
<dbReference type="Proteomes" id="UP000231501">
    <property type="component" value="Unassembled WGS sequence"/>
</dbReference>
<protein>
    <recommendedName>
        <fullName evidence="3">L-serine ammonia-lyase</fullName>
        <ecNumber evidence="3">4.3.1.17</ecNumber>
    </recommendedName>
</protein>
<reference evidence="8 9" key="1">
    <citation type="submission" date="2017-11" db="EMBL/GenBank/DDBJ databases">
        <title>Draft genome sequence of Mitsuaria sp. HWN-4.</title>
        <authorList>
            <person name="Gundlapally S.R."/>
        </authorList>
    </citation>
    <scope>NUCLEOTIDE SEQUENCE [LARGE SCALE GENOMIC DNA]</scope>
    <source>
        <strain evidence="8 9">HWN-4</strain>
    </source>
</reference>
<evidence type="ECO:0000259" key="7">
    <source>
        <dbReference type="Pfam" id="PF00291"/>
    </source>
</evidence>
<dbReference type="GO" id="GO:0009097">
    <property type="term" value="P:isoleucine biosynthetic process"/>
    <property type="evidence" value="ECO:0007669"/>
    <property type="project" value="TreeGrafter"/>
</dbReference>
<gene>
    <name evidence="8" type="ORF">CS062_18925</name>
</gene>
<name>A0A2G9C5C2_9BURK</name>
<sequence>MAIHMTTPTVASDAFSTADQRVWLKLEALQPCGSFKLRGIGHACEVHAGRGAKRLLSSSGGNAGMAVAYAGKRLGLPVVVVVPETTREWPKTLIRRQGAEVIVHGTSWMEANEHLMSLRQPTDAFIHPFDDPLLWDGHASMIEEAATQMPRPDAVVLSVGGGGLMSGVLQGMHAVGWQDVPLVAAETIGADSLNASIAAGELVTLEGITSIATSLGARRVSERAFAWTKQHAVVATTVSDAEAVQACLTVAKEHRLIVEPACGAAVAAALKRSVPVLQHARHVLVILCGGACATYEDLQAWAG</sequence>
<dbReference type="AlphaFoldDB" id="A0A2G9C5C2"/>
<evidence type="ECO:0000256" key="5">
    <source>
        <dbReference type="ARBA" id="ARBA00023239"/>
    </source>
</evidence>
<evidence type="ECO:0000256" key="4">
    <source>
        <dbReference type="ARBA" id="ARBA00022898"/>
    </source>
</evidence>
<dbReference type="GO" id="GO:0006565">
    <property type="term" value="P:L-serine catabolic process"/>
    <property type="evidence" value="ECO:0007669"/>
    <property type="project" value="TreeGrafter"/>
</dbReference>
<evidence type="ECO:0000256" key="1">
    <source>
        <dbReference type="ARBA" id="ARBA00001933"/>
    </source>
</evidence>
<proteinExistence type="inferred from homology"/>
<dbReference type="GO" id="GO:0003941">
    <property type="term" value="F:L-serine ammonia-lyase activity"/>
    <property type="evidence" value="ECO:0007669"/>
    <property type="project" value="UniProtKB-EC"/>
</dbReference>
<feature type="domain" description="Tryptophan synthase beta chain-like PALP" evidence="7">
    <location>
        <begin position="6"/>
        <end position="289"/>
    </location>
</feature>
<organism evidence="8 9">
    <name type="scientific">Roseateles chitinivorans</name>
    <dbReference type="NCBI Taxonomy" id="2917965"/>
    <lineage>
        <taxon>Bacteria</taxon>
        <taxon>Pseudomonadati</taxon>
        <taxon>Pseudomonadota</taxon>
        <taxon>Betaproteobacteria</taxon>
        <taxon>Burkholderiales</taxon>
        <taxon>Sphaerotilaceae</taxon>
        <taxon>Roseateles</taxon>
    </lineage>
</organism>
<comment type="caution">
    <text evidence="8">The sequence shown here is derived from an EMBL/GenBank/DDBJ whole genome shotgun (WGS) entry which is preliminary data.</text>
</comment>
<dbReference type="OrthoDB" id="9811476at2"/>
<evidence type="ECO:0000313" key="9">
    <source>
        <dbReference type="Proteomes" id="UP000231501"/>
    </source>
</evidence>
<accession>A0A2G9C5C2</accession>
<dbReference type="InterPro" id="IPR036052">
    <property type="entry name" value="TrpB-like_PALP_sf"/>
</dbReference>
<keyword evidence="4" id="KW-0663">Pyridoxal phosphate</keyword>
<dbReference type="PANTHER" id="PTHR48078:SF2">
    <property type="entry name" value="CATABOLIC L-SERINE_THREONINE DEHYDRATASE"/>
    <property type="match status" value="1"/>
</dbReference>
<evidence type="ECO:0000313" key="8">
    <source>
        <dbReference type="EMBL" id="PIM51623.1"/>
    </source>
</evidence>
<comment type="catalytic activity">
    <reaction evidence="6">
        <text>L-serine = pyruvate + NH4(+)</text>
        <dbReference type="Rhea" id="RHEA:19169"/>
        <dbReference type="ChEBI" id="CHEBI:15361"/>
        <dbReference type="ChEBI" id="CHEBI:28938"/>
        <dbReference type="ChEBI" id="CHEBI:33384"/>
        <dbReference type="EC" id="4.3.1.17"/>
    </reaction>
</comment>
<dbReference type="PANTHER" id="PTHR48078">
    <property type="entry name" value="THREONINE DEHYDRATASE, MITOCHONDRIAL-RELATED"/>
    <property type="match status" value="1"/>
</dbReference>
<comment type="cofactor">
    <cofactor evidence="1">
        <name>pyridoxal 5'-phosphate</name>
        <dbReference type="ChEBI" id="CHEBI:597326"/>
    </cofactor>
</comment>
<dbReference type="EMBL" id="PEOG01000058">
    <property type="protein sequence ID" value="PIM51623.1"/>
    <property type="molecule type" value="Genomic_DNA"/>
</dbReference>
<comment type="similarity">
    <text evidence="2">Belongs to the serine/threonine dehydratase family.</text>
</comment>
<dbReference type="Pfam" id="PF00291">
    <property type="entry name" value="PALP"/>
    <property type="match status" value="1"/>
</dbReference>
<dbReference type="InterPro" id="IPR050147">
    <property type="entry name" value="Ser/Thr_Dehydratase"/>
</dbReference>
<dbReference type="GO" id="GO:0004794">
    <property type="term" value="F:threonine deaminase activity"/>
    <property type="evidence" value="ECO:0007669"/>
    <property type="project" value="TreeGrafter"/>
</dbReference>
<keyword evidence="9" id="KW-1185">Reference proteome</keyword>
<keyword evidence="5" id="KW-0456">Lyase</keyword>
<dbReference type="InterPro" id="IPR001926">
    <property type="entry name" value="TrpB-like_PALP"/>
</dbReference>
<dbReference type="Gene3D" id="3.40.50.1100">
    <property type="match status" value="2"/>
</dbReference>
<dbReference type="GO" id="GO:0006567">
    <property type="term" value="P:L-threonine catabolic process"/>
    <property type="evidence" value="ECO:0007669"/>
    <property type="project" value="TreeGrafter"/>
</dbReference>